<evidence type="ECO:0000259" key="4">
    <source>
        <dbReference type="PROSITE" id="PS01124"/>
    </source>
</evidence>
<dbReference type="SUPFAM" id="SSF46689">
    <property type="entry name" value="Homeodomain-like"/>
    <property type="match status" value="1"/>
</dbReference>
<evidence type="ECO:0000256" key="1">
    <source>
        <dbReference type="ARBA" id="ARBA00023015"/>
    </source>
</evidence>
<evidence type="ECO:0000313" key="6">
    <source>
        <dbReference type="Proteomes" id="UP000321436"/>
    </source>
</evidence>
<dbReference type="InterPro" id="IPR018060">
    <property type="entry name" value="HTH_AraC"/>
</dbReference>
<accession>A0A512RNC3</accession>
<name>A0A512RNC3_9BACT</name>
<keyword evidence="3" id="KW-0804">Transcription</keyword>
<dbReference type="Gene3D" id="1.10.10.60">
    <property type="entry name" value="Homeodomain-like"/>
    <property type="match status" value="1"/>
</dbReference>
<proteinExistence type="predicted"/>
<dbReference type="Pfam" id="PF12833">
    <property type="entry name" value="HTH_18"/>
    <property type="match status" value="1"/>
</dbReference>
<dbReference type="EMBL" id="BKAU01000004">
    <property type="protein sequence ID" value="GEP97192.1"/>
    <property type="molecule type" value="Genomic_DNA"/>
</dbReference>
<dbReference type="PANTHER" id="PTHR43280">
    <property type="entry name" value="ARAC-FAMILY TRANSCRIPTIONAL REGULATOR"/>
    <property type="match status" value="1"/>
</dbReference>
<dbReference type="PROSITE" id="PS01124">
    <property type="entry name" value="HTH_ARAC_FAMILY_2"/>
    <property type="match status" value="1"/>
</dbReference>
<feature type="domain" description="HTH araC/xylS-type" evidence="4">
    <location>
        <begin position="227"/>
        <end position="306"/>
    </location>
</feature>
<dbReference type="SMART" id="SM00342">
    <property type="entry name" value="HTH_ARAC"/>
    <property type="match status" value="1"/>
</dbReference>
<evidence type="ECO:0000256" key="3">
    <source>
        <dbReference type="ARBA" id="ARBA00023163"/>
    </source>
</evidence>
<sequence>MEKTIPTESLIQYYQRTGQEVPADLLHHPAGTGHFNVRLAVTATRKTPFNRRDYFKICLSSGTGKNKGTLVYHDKEIQLQQPCIIFTHPSVPASIEIPCHSASRYSVFFNKPFIEGLVPPDVQYASPLFNAALHPVVALTEEEKSRLTMYFAEMQSLQESAYPFKREMIRNILQLLIHEGIRLQQKQTGQPAVIRDRLVNDFFALLNLQFPVDSPDSSLKLLTPAHFADLLHVHVNHLNSVVKKHSGKTTRTIIHERVVAEARALLRNTNWNIAEVAYALGFEYPSHFNKYFKQFTGVSPQEFRQQKMTPAAHL</sequence>
<dbReference type="AlphaFoldDB" id="A0A512RNC3"/>
<dbReference type="InterPro" id="IPR009057">
    <property type="entry name" value="Homeodomain-like_sf"/>
</dbReference>
<organism evidence="5 6">
    <name type="scientific">Chitinophaga cymbidii</name>
    <dbReference type="NCBI Taxonomy" id="1096750"/>
    <lineage>
        <taxon>Bacteria</taxon>
        <taxon>Pseudomonadati</taxon>
        <taxon>Bacteroidota</taxon>
        <taxon>Chitinophagia</taxon>
        <taxon>Chitinophagales</taxon>
        <taxon>Chitinophagaceae</taxon>
        <taxon>Chitinophaga</taxon>
    </lineage>
</organism>
<evidence type="ECO:0000256" key="2">
    <source>
        <dbReference type="ARBA" id="ARBA00023125"/>
    </source>
</evidence>
<dbReference type="Proteomes" id="UP000321436">
    <property type="component" value="Unassembled WGS sequence"/>
</dbReference>
<dbReference type="GO" id="GO:0003700">
    <property type="term" value="F:DNA-binding transcription factor activity"/>
    <property type="evidence" value="ECO:0007669"/>
    <property type="project" value="InterPro"/>
</dbReference>
<evidence type="ECO:0000313" key="5">
    <source>
        <dbReference type="EMBL" id="GEP97192.1"/>
    </source>
</evidence>
<gene>
    <name evidence="5" type="ORF">CCY01nite_34520</name>
</gene>
<keyword evidence="2" id="KW-0238">DNA-binding</keyword>
<protein>
    <submittedName>
        <fullName evidence="5">AraC family transcriptional regulator</fullName>
    </submittedName>
</protein>
<dbReference type="GO" id="GO:0043565">
    <property type="term" value="F:sequence-specific DNA binding"/>
    <property type="evidence" value="ECO:0007669"/>
    <property type="project" value="InterPro"/>
</dbReference>
<reference evidence="5 6" key="1">
    <citation type="submission" date="2019-07" db="EMBL/GenBank/DDBJ databases">
        <title>Whole genome shotgun sequence of Chitinophaga cymbidii NBRC 109752.</title>
        <authorList>
            <person name="Hosoyama A."/>
            <person name="Uohara A."/>
            <person name="Ohji S."/>
            <person name="Ichikawa N."/>
        </authorList>
    </citation>
    <scope>NUCLEOTIDE SEQUENCE [LARGE SCALE GENOMIC DNA]</scope>
    <source>
        <strain evidence="5 6">NBRC 109752</strain>
    </source>
</reference>
<dbReference type="InterPro" id="IPR020449">
    <property type="entry name" value="Tscrpt_reg_AraC-type_HTH"/>
</dbReference>
<dbReference type="PRINTS" id="PR00032">
    <property type="entry name" value="HTHARAC"/>
</dbReference>
<keyword evidence="1" id="KW-0805">Transcription regulation</keyword>
<comment type="caution">
    <text evidence="5">The sequence shown here is derived from an EMBL/GenBank/DDBJ whole genome shotgun (WGS) entry which is preliminary data.</text>
</comment>
<dbReference type="PANTHER" id="PTHR43280:SF32">
    <property type="entry name" value="TRANSCRIPTIONAL REGULATORY PROTEIN"/>
    <property type="match status" value="1"/>
</dbReference>
<keyword evidence="6" id="KW-1185">Reference proteome</keyword>
<dbReference type="RefSeq" id="WP_186831122.1">
    <property type="nucleotide sequence ID" value="NZ_BKAU01000004.1"/>
</dbReference>